<dbReference type="OrthoDB" id="2004788at2"/>
<keyword evidence="4 6" id="KW-0472">Membrane</keyword>
<keyword evidence="2 6" id="KW-0812">Transmembrane</keyword>
<evidence type="ECO:0000259" key="7">
    <source>
        <dbReference type="Pfam" id="PF05154"/>
    </source>
</evidence>
<accession>A0A3M8LPS4</accession>
<keyword evidence="9" id="KW-1185">Reference proteome</keyword>
<reference evidence="8 9" key="1">
    <citation type="submission" date="2018-11" db="EMBL/GenBank/DDBJ databases">
        <title>Cryobacterium sp. nov., isolated from rhizosphere soil of lettuce.</title>
        <authorList>
            <person name="Wang Y."/>
        </authorList>
    </citation>
    <scope>NUCLEOTIDE SEQUENCE [LARGE SCALE GENOMIC DNA]</scope>
    <source>
        <strain evidence="8 9">NEAU-85</strain>
    </source>
</reference>
<dbReference type="EMBL" id="RDSR01000003">
    <property type="protein sequence ID" value="RNE66829.1"/>
    <property type="molecule type" value="Genomic_DNA"/>
</dbReference>
<organism evidence="8 9">
    <name type="scientific">Cryobacterium tepidiphilum</name>
    <dbReference type="NCBI Taxonomy" id="2486026"/>
    <lineage>
        <taxon>Bacteria</taxon>
        <taxon>Bacillati</taxon>
        <taxon>Actinomycetota</taxon>
        <taxon>Actinomycetes</taxon>
        <taxon>Micrococcales</taxon>
        <taxon>Microbacteriaceae</taxon>
        <taxon>Cryobacterium</taxon>
    </lineage>
</organism>
<dbReference type="AlphaFoldDB" id="A0A3M8LPS4"/>
<feature type="domain" description="TM2" evidence="7">
    <location>
        <begin position="14"/>
        <end position="62"/>
    </location>
</feature>
<evidence type="ECO:0000313" key="9">
    <source>
        <dbReference type="Proteomes" id="UP000279859"/>
    </source>
</evidence>
<feature type="transmembrane region" description="Helical" evidence="6">
    <location>
        <begin position="18"/>
        <end position="37"/>
    </location>
</feature>
<gene>
    <name evidence="8" type="ORF">EEJ31_02875</name>
</gene>
<evidence type="ECO:0000256" key="4">
    <source>
        <dbReference type="ARBA" id="ARBA00023136"/>
    </source>
</evidence>
<feature type="transmembrane region" description="Helical" evidence="6">
    <location>
        <begin position="43"/>
        <end position="65"/>
    </location>
</feature>
<dbReference type="GO" id="GO:0016020">
    <property type="term" value="C:membrane"/>
    <property type="evidence" value="ECO:0007669"/>
    <property type="project" value="UniProtKB-SubCell"/>
</dbReference>
<dbReference type="Pfam" id="PF05154">
    <property type="entry name" value="TM2"/>
    <property type="match status" value="1"/>
</dbReference>
<evidence type="ECO:0000256" key="1">
    <source>
        <dbReference type="ARBA" id="ARBA00004141"/>
    </source>
</evidence>
<sequence>MTEARTDIPELHSDKSFIVTWLFAWLLGIFGADRFYLGKVGTGILKLITFGGLGVWALIDVILVLAGAQKDKHGRTLMGYKEHKKIAWIVTGAVIVLSIVMGAVNGANGATGNVATAPVVQDQPAADPVKDDAAPAEAPAEAPPAEAPAEAPKAETPTVNSWADDTFGTFAPVTETGTGDNIVSLPAGATAGIVTATHTGSSNFSMSILDASNASTGELLVNTIGDYSGTTIYGINAFGEGKTIQITADGAWKLNIAPISSAPALASSGAGDAVYLYDGDAAKLAASHDGDGNFVVMEETGEAFSMGLLVNEIGAYSGTVPLSAGPSVIAVQADGNWTLDVK</sequence>
<evidence type="ECO:0000256" key="5">
    <source>
        <dbReference type="SAM" id="MobiDB-lite"/>
    </source>
</evidence>
<name>A0A3M8LPS4_9MICO</name>
<comment type="subcellular location">
    <subcellularLocation>
        <location evidence="1">Membrane</location>
        <topology evidence="1">Multi-pass membrane protein</topology>
    </subcellularLocation>
</comment>
<keyword evidence="3 6" id="KW-1133">Transmembrane helix</keyword>
<evidence type="ECO:0000313" key="8">
    <source>
        <dbReference type="EMBL" id="RNE66829.1"/>
    </source>
</evidence>
<evidence type="ECO:0000256" key="3">
    <source>
        <dbReference type="ARBA" id="ARBA00022989"/>
    </source>
</evidence>
<proteinExistence type="predicted"/>
<dbReference type="InterPro" id="IPR050932">
    <property type="entry name" value="TM2D1-3-like"/>
</dbReference>
<dbReference type="Proteomes" id="UP000279859">
    <property type="component" value="Unassembled WGS sequence"/>
</dbReference>
<dbReference type="InterPro" id="IPR007829">
    <property type="entry name" value="TM2"/>
</dbReference>
<evidence type="ECO:0000256" key="2">
    <source>
        <dbReference type="ARBA" id="ARBA00022692"/>
    </source>
</evidence>
<evidence type="ECO:0000256" key="6">
    <source>
        <dbReference type="SAM" id="Phobius"/>
    </source>
</evidence>
<feature type="region of interest" description="Disordered" evidence="5">
    <location>
        <begin position="124"/>
        <end position="162"/>
    </location>
</feature>
<dbReference type="PANTHER" id="PTHR21016">
    <property type="entry name" value="BETA-AMYLOID BINDING PROTEIN-RELATED"/>
    <property type="match status" value="1"/>
</dbReference>
<feature type="transmembrane region" description="Helical" evidence="6">
    <location>
        <begin position="86"/>
        <end position="104"/>
    </location>
</feature>
<dbReference type="PANTHER" id="PTHR21016:SF25">
    <property type="entry name" value="TM2 DOMAIN-CONTAINING PROTEIN DDB_G0277895-RELATED"/>
    <property type="match status" value="1"/>
</dbReference>
<protein>
    <submittedName>
        <fullName evidence="8">TM2 domain-containing protein</fullName>
    </submittedName>
</protein>
<comment type="caution">
    <text evidence="8">The sequence shown here is derived from an EMBL/GenBank/DDBJ whole genome shotgun (WGS) entry which is preliminary data.</text>
</comment>
<feature type="compositionally biased region" description="Low complexity" evidence="5">
    <location>
        <begin position="147"/>
        <end position="159"/>
    </location>
</feature>